<gene>
    <name evidence="3" type="ORF">ACFOGJ_21435</name>
</gene>
<dbReference type="InterPro" id="IPR007896">
    <property type="entry name" value="BTP_bacteria"/>
</dbReference>
<accession>A0ABV7L5C1</accession>
<dbReference type="EMBL" id="JBHRTR010000034">
    <property type="protein sequence ID" value="MFC3229827.1"/>
    <property type="molecule type" value="Genomic_DNA"/>
</dbReference>
<keyword evidence="1" id="KW-1133">Transmembrane helix</keyword>
<keyword evidence="1" id="KW-0812">Transmembrane</keyword>
<dbReference type="Pfam" id="PF05232">
    <property type="entry name" value="BTP"/>
    <property type="match status" value="2"/>
</dbReference>
<feature type="transmembrane region" description="Helical" evidence="1">
    <location>
        <begin position="12"/>
        <end position="31"/>
    </location>
</feature>
<dbReference type="Proteomes" id="UP001595528">
    <property type="component" value="Unassembled WGS sequence"/>
</dbReference>
<reference evidence="4" key="1">
    <citation type="journal article" date="2019" name="Int. J. Syst. Evol. Microbiol.">
        <title>The Global Catalogue of Microorganisms (GCM) 10K type strain sequencing project: providing services to taxonomists for standard genome sequencing and annotation.</title>
        <authorList>
            <consortium name="The Broad Institute Genomics Platform"/>
            <consortium name="The Broad Institute Genome Sequencing Center for Infectious Disease"/>
            <person name="Wu L."/>
            <person name="Ma J."/>
        </authorList>
    </citation>
    <scope>NUCLEOTIDE SEQUENCE [LARGE SCALE GENOMIC DNA]</scope>
    <source>
        <strain evidence="4">KCTC 42964</strain>
    </source>
</reference>
<evidence type="ECO:0000313" key="4">
    <source>
        <dbReference type="Proteomes" id="UP001595528"/>
    </source>
</evidence>
<name>A0ABV7L5C1_9PROT</name>
<dbReference type="RefSeq" id="WP_379904393.1">
    <property type="nucleotide sequence ID" value="NZ_JBHRTR010000034.1"/>
</dbReference>
<evidence type="ECO:0000313" key="3">
    <source>
        <dbReference type="EMBL" id="MFC3229827.1"/>
    </source>
</evidence>
<sequence>MRSTADRIRQAVSFEAIGLLLVTPLFAWAFAHPLDQIGALALLGGTAAMLWNYLFNLGFDRALKRWRGSPRKTLKLRCAHAALFELSLMAMLLPVFAWWLDVSLAEALLMDLSFSAFYMAYTFVFTWGYDGLFPPAGARAET</sequence>
<feature type="domain" description="Chlorhexidine efflux transporter" evidence="2">
    <location>
        <begin position="72"/>
        <end position="134"/>
    </location>
</feature>
<keyword evidence="1" id="KW-0472">Membrane</keyword>
<keyword evidence="4" id="KW-1185">Reference proteome</keyword>
<feature type="transmembrane region" description="Helical" evidence="1">
    <location>
        <begin position="78"/>
        <end position="100"/>
    </location>
</feature>
<organism evidence="3 4">
    <name type="scientific">Marinibaculum pumilum</name>
    <dbReference type="NCBI Taxonomy" id="1766165"/>
    <lineage>
        <taxon>Bacteria</taxon>
        <taxon>Pseudomonadati</taxon>
        <taxon>Pseudomonadota</taxon>
        <taxon>Alphaproteobacteria</taxon>
        <taxon>Rhodospirillales</taxon>
        <taxon>Rhodospirillaceae</taxon>
        <taxon>Marinibaculum</taxon>
    </lineage>
</organism>
<feature type="transmembrane region" description="Helical" evidence="1">
    <location>
        <begin position="112"/>
        <end position="129"/>
    </location>
</feature>
<feature type="domain" description="Chlorhexidine efflux transporter" evidence="2">
    <location>
        <begin position="2"/>
        <end position="65"/>
    </location>
</feature>
<evidence type="ECO:0000256" key="1">
    <source>
        <dbReference type="SAM" id="Phobius"/>
    </source>
</evidence>
<dbReference type="NCBIfam" id="NF033664">
    <property type="entry name" value="PACE_transport"/>
    <property type="match status" value="1"/>
</dbReference>
<feature type="transmembrane region" description="Helical" evidence="1">
    <location>
        <begin position="37"/>
        <end position="57"/>
    </location>
</feature>
<dbReference type="InterPro" id="IPR058208">
    <property type="entry name" value="PACE"/>
</dbReference>
<evidence type="ECO:0000259" key="2">
    <source>
        <dbReference type="Pfam" id="PF05232"/>
    </source>
</evidence>
<protein>
    <submittedName>
        <fullName evidence="3">PACE efflux transporter</fullName>
    </submittedName>
</protein>
<proteinExistence type="predicted"/>
<comment type="caution">
    <text evidence="3">The sequence shown here is derived from an EMBL/GenBank/DDBJ whole genome shotgun (WGS) entry which is preliminary data.</text>
</comment>